<reference evidence="2" key="1">
    <citation type="submission" date="2025-08" db="UniProtKB">
        <authorList>
            <consortium name="Ensembl"/>
        </authorList>
    </citation>
    <scope>IDENTIFICATION</scope>
</reference>
<dbReference type="Proteomes" id="UP000261360">
    <property type="component" value="Unplaced"/>
</dbReference>
<dbReference type="SUPFAM" id="SSF48726">
    <property type="entry name" value="Immunoglobulin"/>
    <property type="match status" value="3"/>
</dbReference>
<proteinExistence type="predicted"/>
<dbReference type="FunFam" id="2.60.40.10:FF:000022">
    <property type="entry name" value="Cardiac titin"/>
    <property type="match status" value="3"/>
</dbReference>
<dbReference type="SMART" id="SM00408">
    <property type="entry name" value="IGc2"/>
    <property type="match status" value="3"/>
</dbReference>
<evidence type="ECO:0000313" key="2">
    <source>
        <dbReference type="Ensembl" id="ENSSLDP00000025055.1"/>
    </source>
</evidence>
<dbReference type="AlphaFoldDB" id="A0A3B4Y2I6"/>
<accession>A0A3B4Y2I6</accession>
<protein>
    <recommendedName>
        <fullName evidence="1">Ig-like domain-containing protein</fullName>
    </recommendedName>
</protein>
<sequence length="304" mass="33508">MFYLLSIEMYPPRVESATAVLGSIVKLQGTIKGSAPITVKWMKDSEILRNDDPNIKVVFENNVASLSITTVAISHGGKYLCQAENEAGQQKCEATLTVQEPARIVEPTESISVTAGDSATLECTLSGSPELKVKWFKDGKEMISGRKYKMTLKDNIATMKILTAEKGDTSEYKIDVSNKVGKDQCTCSVTVLDRIMPPTFTKSLKRVDGNIGNDVSMDCKVSGSQPMTIAWFKDDQEIVSGSKFQPEFKDNSATLRIIRLEKADSGVYKCRATNSAGFKETSSTLYVKGYERLPYVVFLCCRNP</sequence>
<dbReference type="PROSITE" id="PS50835">
    <property type="entry name" value="IG_LIKE"/>
    <property type="match status" value="3"/>
</dbReference>
<dbReference type="InterPro" id="IPR003598">
    <property type="entry name" value="Ig_sub2"/>
</dbReference>
<organism evidence="2 3">
    <name type="scientific">Seriola lalandi dorsalis</name>
    <dbReference type="NCBI Taxonomy" id="1841481"/>
    <lineage>
        <taxon>Eukaryota</taxon>
        <taxon>Metazoa</taxon>
        <taxon>Chordata</taxon>
        <taxon>Craniata</taxon>
        <taxon>Vertebrata</taxon>
        <taxon>Euteleostomi</taxon>
        <taxon>Actinopterygii</taxon>
        <taxon>Neopterygii</taxon>
        <taxon>Teleostei</taxon>
        <taxon>Neoteleostei</taxon>
        <taxon>Acanthomorphata</taxon>
        <taxon>Carangaria</taxon>
        <taxon>Carangiformes</taxon>
        <taxon>Carangidae</taxon>
        <taxon>Seriola</taxon>
    </lineage>
</organism>
<dbReference type="Ensembl" id="ENSSLDT00000025841.1">
    <property type="protein sequence ID" value="ENSSLDP00000025055.1"/>
    <property type="gene ID" value="ENSSLDG00000019475.1"/>
</dbReference>
<evidence type="ECO:0000259" key="1">
    <source>
        <dbReference type="PROSITE" id="PS50835"/>
    </source>
</evidence>
<feature type="domain" description="Ig-like" evidence="1">
    <location>
        <begin position="198"/>
        <end position="286"/>
    </location>
</feature>
<name>A0A3B4Y2I6_SERLL</name>
<reference evidence="2" key="2">
    <citation type="submission" date="2025-09" db="UniProtKB">
        <authorList>
            <consortium name="Ensembl"/>
        </authorList>
    </citation>
    <scope>IDENTIFICATION</scope>
</reference>
<dbReference type="SMART" id="SM00409">
    <property type="entry name" value="IG"/>
    <property type="match status" value="3"/>
</dbReference>
<dbReference type="Pfam" id="PF07679">
    <property type="entry name" value="I-set"/>
    <property type="match status" value="3"/>
</dbReference>
<dbReference type="PANTHER" id="PTHR47633">
    <property type="entry name" value="IMMUNOGLOBULIN"/>
    <property type="match status" value="1"/>
</dbReference>
<dbReference type="InterPro" id="IPR003599">
    <property type="entry name" value="Ig_sub"/>
</dbReference>
<dbReference type="GeneTree" id="ENSGT01110000267173"/>
<feature type="domain" description="Ig-like" evidence="1">
    <location>
        <begin position="12"/>
        <end position="97"/>
    </location>
</feature>
<dbReference type="InterPro" id="IPR013783">
    <property type="entry name" value="Ig-like_fold"/>
</dbReference>
<dbReference type="CDD" id="cd00096">
    <property type="entry name" value="Ig"/>
    <property type="match status" value="2"/>
</dbReference>
<dbReference type="InterPro" id="IPR007110">
    <property type="entry name" value="Ig-like_dom"/>
</dbReference>
<dbReference type="Gene3D" id="2.60.40.10">
    <property type="entry name" value="Immunoglobulins"/>
    <property type="match status" value="3"/>
</dbReference>
<dbReference type="InterPro" id="IPR036179">
    <property type="entry name" value="Ig-like_dom_sf"/>
</dbReference>
<dbReference type="InterPro" id="IPR013098">
    <property type="entry name" value="Ig_I-set"/>
</dbReference>
<feature type="domain" description="Ig-like" evidence="1">
    <location>
        <begin position="101"/>
        <end position="190"/>
    </location>
</feature>
<keyword evidence="3" id="KW-1185">Reference proteome</keyword>
<evidence type="ECO:0000313" key="3">
    <source>
        <dbReference type="Proteomes" id="UP000261360"/>
    </source>
</evidence>